<dbReference type="Proteomes" id="UP000479000">
    <property type="component" value="Unassembled WGS sequence"/>
</dbReference>
<sequence>MRETGVLESWRCERKLRSRQCNARTLASEDGTDRPVIYQDPFPLPRILSIGRSLTGKGETLKTPGGNSDKK</sequence>
<gene>
    <name evidence="1" type="ORF">NTEN_LOCUS13667</name>
</gene>
<name>A0A6H5GYL0_9HEMI</name>
<protein>
    <submittedName>
        <fullName evidence="1">Uncharacterized protein</fullName>
    </submittedName>
</protein>
<dbReference type="EMBL" id="CADCXU010020457">
    <property type="protein sequence ID" value="CAB0008421.1"/>
    <property type="molecule type" value="Genomic_DNA"/>
</dbReference>
<organism evidence="1 2">
    <name type="scientific">Nesidiocoris tenuis</name>
    <dbReference type="NCBI Taxonomy" id="355587"/>
    <lineage>
        <taxon>Eukaryota</taxon>
        <taxon>Metazoa</taxon>
        <taxon>Ecdysozoa</taxon>
        <taxon>Arthropoda</taxon>
        <taxon>Hexapoda</taxon>
        <taxon>Insecta</taxon>
        <taxon>Pterygota</taxon>
        <taxon>Neoptera</taxon>
        <taxon>Paraneoptera</taxon>
        <taxon>Hemiptera</taxon>
        <taxon>Heteroptera</taxon>
        <taxon>Panheteroptera</taxon>
        <taxon>Cimicomorpha</taxon>
        <taxon>Miridae</taxon>
        <taxon>Dicyphina</taxon>
        <taxon>Nesidiocoris</taxon>
    </lineage>
</organism>
<proteinExistence type="predicted"/>
<dbReference type="AlphaFoldDB" id="A0A6H5GYL0"/>
<evidence type="ECO:0000313" key="1">
    <source>
        <dbReference type="EMBL" id="CAB0008421.1"/>
    </source>
</evidence>
<evidence type="ECO:0000313" key="2">
    <source>
        <dbReference type="Proteomes" id="UP000479000"/>
    </source>
</evidence>
<keyword evidence="2" id="KW-1185">Reference proteome</keyword>
<reference evidence="1 2" key="1">
    <citation type="submission" date="2020-02" db="EMBL/GenBank/DDBJ databases">
        <authorList>
            <person name="Ferguson B K."/>
        </authorList>
    </citation>
    <scope>NUCLEOTIDE SEQUENCE [LARGE SCALE GENOMIC DNA]</scope>
</reference>
<accession>A0A6H5GYL0</accession>